<dbReference type="EMBL" id="JAWWNJ010000013">
    <property type="protein sequence ID" value="KAK7042570.1"/>
    <property type="molecule type" value="Genomic_DNA"/>
</dbReference>
<dbReference type="GO" id="GO:0000324">
    <property type="term" value="C:fungal-type vacuole"/>
    <property type="evidence" value="ECO:0007669"/>
    <property type="project" value="TreeGrafter"/>
</dbReference>
<evidence type="ECO:0000313" key="8">
    <source>
        <dbReference type="Proteomes" id="UP001362999"/>
    </source>
</evidence>
<comment type="similarity">
    <text evidence="1">Belongs to the peptidase S10 family.</text>
</comment>
<name>A0AAW0CV25_9AGAR</name>
<keyword evidence="2" id="KW-0121">Carboxypeptidase</keyword>
<keyword evidence="5" id="KW-0325">Glycoprotein</keyword>
<dbReference type="InterPro" id="IPR029058">
    <property type="entry name" value="AB_hydrolase_fold"/>
</dbReference>
<dbReference type="PRINTS" id="PR00724">
    <property type="entry name" value="CRBOXYPTASEC"/>
</dbReference>
<dbReference type="PANTHER" id="PTHR11802:SF64">
    <property type="entry name" value="CARBOXYPEPTIDASE"/>
    <property type="match status" value="1"/>
</dbReference>
<comment type="caution">
    <text evidence="7">The sequence shown here is derived from an EMBL/GenBank/DDBJ whole genome shotgun (WGS) entry which is preliminary data.</text>
</comment>
<feature type="signal peptide" evidence="6">
    <location>
        <begin position="1"/>
        <end position="17"/>
    </location>
</feature>
<evidence type="ECO:0000256" key="6">
    <source>
        <dbReference type="SAM" id="SignalP"/>
    </source>
</evidence>
<gene>
    <name evidence="7" type="ORF">R3P38DRAFT_2891255</name>
</gene>
<protein>
    <submittedName>
        <fullName evidence="7">Alpha/Beta hydrolase protein</fullName>
    </submittedName>
</protein>
<keyword evidence="3" id="KW-0645">Protease</keyword>
<evidence type="ECO:0000256" key="5">
    <source>
        <dbReference type="ARBA" id="ARBA00023180"/>
    </source>
</evidence>
<evidence type="ECO:0000256" key="3">
    <source>
        <dbReference type="ARBA" id="ARBA00022670"/>
    </source>
</evidence>
<evidence type="ECO:0000256" key="4">
    <source>
        <dbReference type="ARBA" id="ARBA00022801"/>
    </source>
</evidence>
<evidence type="ECO:0000256" key="1">
    <source>
        <dbReference type="ARBA" id="ARBA00009431"/>
    </source>
</evidence>
<dbReference type="AlphaFoldDB" id="A0AAW0CV25"/>
<proteinExistence type="inferred from homology"/>
<evidence type="ECO:0000256" key="2">
    <source>
        <dbReference type="ARBA" id="ARBA00022645"/>
    </source>
</evidence>
<organism evidence="7 8">
    <name type="scientific">Favolaschia claudopus</name>
    <dbReference type="NCBI Taxonomy" id="2862362"/>
    <lineage>
        <taxon>Eukaryota</taxon>
        <taxon>Fungi</taxon>
        <taxon>Dikarya</taxon>
        <taxon>Basidiomycota</taxon>
        <taxon>Agaricomycotina</taxon>
        <taxon>Agaricomycetes</taxon>
        <taxon>Agaricomycetidae</taxon>
        <taxon>Agaricales</taxon>
        <taxon>Marasmiineae</taxon>
        <taxon>Mycenaceae</taxon>
        <taxon>Favolaschia</taxon>
    </lineage>
</organism>
<dbReference type="Proteomes" id="UP001362999">
    <property type="component" value="Unassembled WGS sequence"/>
</dbReference>
<reference evidence="7 8" key="1">
    <citation type="journal article" date="2024" name="J Genomics">
        <title>Draft genome sequencing and assembly of Favolaschia claudopus CIRM-BRFM 2984 isolated from oak limbs.</title>
        <authorList>
            <person name="Navarro D."/>
            <person name="Drula E."/>
            <person name="Chaduli D."/>
            <person name="Cazenave R."/>
            <person name="Ahrendt S."/>
            <person name="Wang J."/>
            <person name="Lipzen A."/>
            <person name="Daum C."/>
            <person name="Barry K."/>
            <person name="Grigoriev I.V."/>
            <person name="Favel A."/>
            <person name="Rosso M.N."/>
            <person name="Martin F."/>
        </authorList>
    </citation>
    <scope>NUCLEOTIDE SEQUENCE [LARGE SCALE GENOMIC DNA]</scope>
    <source>
        <strain evidence="7 8">CIRM-BRFM 2984</strain>
    </source>
</reference>
<dbReference type="SUPFAM" id="SSF53474">
    <property type="entry name" value="alpha/beta-Hydrolases"/>
    <property type="match status" value="1"/>
</dbReference>
<dbReference type="Gene3D" id="3.40.50.1820">
    <property type="entry name" value="alpha/beta hydrolase"/>
    <property type="match status" value="1"/>
</dbReference>
<dbReference type="PANTHER" id="PTHR11802">
    <property type="entry name" value="SERINE PROTEASE FAMILY S10 SERINE CARBOXYPEPTIDASE"/>
    <property type="match status" value="1"/>
</dbReference>
<dbReference type="InterPro" id="IPR001563">
    <property type="entry name" value="Peptidase_S10"/>
</dbReference>
<dbReference type="GO" id="GO:0006508">
    <property type="term" value="P:proteolysis"/>
    <property type="evidence" value="ECO:0007669"/>
    <property type="project" value="UniProtKB-KW"/>
</dbReference>
<accession>A0AAW0CV25</accession>
<evidence type="ECO:0000313" key="7">
    <source>
        <dbReference type="EMBL" id="KAK7042570.1"/>
    </source>
</evidence>
<dbReference type="Pfam" id="PF00450">
    <property type="entry name" value="Peptidase_S10"/>
    <property type="match status" value="1"/>
</dbReference>
<keyword evidence="6" id="KW-0732">Signal</keyword>
<keyword evidence="4 7" id="KW-0378">Hydrolase</keyword>
<dbReference type="Gene3D" id="1.10.287.410">
    <property type="match status" value="1"/>
</dbReference>
<dbReference type="GO" id="GO:0004185">
    <property type="term" value="F:serine-type carboxypeptidase activity"/>
    <property type="evidence" value="ECO:0007669"/>
    <property type="project" value="InterPro"/>
</dbReference>
<keyword evidence="8" id="KW-1185">Reference proteome</keyword>
<sequence length="466" mass="51190">MFLSLAWLSYLALSVCAATQVKHNFASRIRKDVSLRFVKDSGICETTPGVHQMSGYVDIGPNMSIWFWFFEARTSPETAPFTLWINGGPGCASEIGLFQENGPCKVNSDGQSTTLNPFSWNSVSNLIYVDQPIGTGFSFGTDTVNSTESAAIQFWQAFQILFESGEFSAYRSREFIFATESYGGHYGPAFVTYFDQQNEAIAKGEIKGVPIVVSALLVNNGWYDPLIQNLAYLTFATNAPGYGQLQNDTVLQRMNTTYFQPNGCLDQEQACYDAGNSSASDAICMQADNFCIENLFIPAVGNRDSDDLRQTSPASFPPEFYLKYLALPDVKAAIGAESNYSECANGPNGLFSRTGDDARTWLPQLGALANSRLKILIWAGDADINCNWLGGYASVLAMDWYGKQRLANTPFRNMTIDGAAVAAIKNVDNFSFARVYEAGHEVPAFQPVAALEIYKQVVAKEHLHSV</sequence>
<feature type="chain" id="PRO_5043833116" evidence="6">
    <location>
        <begin position="18"/>
        <end position="466"/>
    </location>
</feature>